<gene>
    <name evidence="3" type="ORF">J8A68_001189</name>
</gene>
<dbReference type="AlphaFoldDB" id="A0A8J5UK50"/>
<keyword evidence="4" id="KW-1185">Reference proteome</keyword>
<dbReference type="InterPro" id="IPR030048">
    <property type="entry name" value="SurE"/>
</dbReference>
<comment type="caution">
    <text evidence="3">The sequence shown here is derived from an EMBL/GenBank/DDBJ whole genome shotgun (WGS) entry which is preliminary data.</text>
</comment>
<protein>
    <recommendedName>
        <fullName evidence="2">Survival protein SurE-like phosphatase/nucleotidase domain-containing protein</fullName>
    </recommendedName>
</protein>
<dbReference type="RefSeq" id="XP_049265365.1">
    <property type="nucleotide sequence ID" value="XM_049404816.1"/>
</dbReference>
<accession>A0A8J5UK50</accession>
<organism evidence="3 4">
    <name type="scientific">[Candida] subhashii</name>
    <dbReference type="NCBI Taxonomy" id="561895"/>
    <lineage>
        <taxon>Eukaryota</taxon>
        <taxon>Fungi</taxon>
        <taxon>Dikarya</taxon>
        <taxon>Ascomycota</taxon>
        <taxon>Saccharomycotina</taxon>
        <taxon>Pichiomycetes</taxon>
        <taxon>Debaryomycetaceae</taxon>
        <taxon>Spathaspora</taxon>
    </lineage>
</organism>
<evidence type="ECO:0000313" key="3">
    <source>
        <dbReference type="EMBL" id="KAG7665133.1"/>
    </source>
</evidence>
<sequence length="404" mass="45858">MRSSLILLTTTFISQVLTLNIVLTTTDNWVAKNIRMLYSHLKHHNHNVILVAPLYQTIEDDDAITDDPSAIEDGGEYGHLLPVHQTYFKNIKLLNSRKAKHVIPRQDIFIPVKTSQFGQDPLEKDAWYINSSPMDSLTIGMDILLPKYYPDFKPDLIIVGPNEGLESLATVGNMIESSIDNYGIPVIGISTQDSHAVYYHDEKYFQINPSNTQHLLKHNIFGKNIKFINKQVDSLIDNITQMKKTNNSAAIGLNVMIPSINHAESHCMTSKHSQLEYQQVVLPNFNKIPTKKFEIDDTLHISTVSKNISKRDTKQEDGPTVVVEENDVEHKSTFVDVSSYYYQFIVSLPEEKHFEEGPGHYLRRKQTIVEQVLGSCHIAVSIVQKESTEIKGDVVDLNDVLKFD</sequence>
<dbReference type="GO" id="GO:0008252">
    <property type="term" value="F:nucleotidase activity"/>
    <property type="evidence" value="ECO:0007669"/>
    <property type="project" value="InterPro"/>
</dbReference>
<feature type="signal peptide" evidence="1">
    <location>
        <begin position="1"/>
        <end position="18"/>
    </location>
</feature>
<feature type="chain" id="PRO_5035320796" description="Survival protein SurE-like phosphatase/nucleotidase domain-containing protein" evidence="1">
    <location>
        <begin position="19"/>
        <end position="404"/>
    </location>
</feature>
<dbReference type="Proteomes" id="UP000694255">
    <property type="component" value="Unassembled WGS sequence"/>
</dbReference>
<keyword evidence="1" id="KW-0732">Signal</keyword>
<name>A0A8J5UK50_9ASCO</name>
<dbReference type="Pfam" id="PF01975">
    <property type="entry name" value="SurE"/>
    <property type="match status" value="1"/>
</dbReference>
<reference evidence="3 4" key="1">
    <citation type="journal article" date="2021" name="DNA Res.">
        <title>Genome analysis of Candida subhashii reveals its hybrid nature and dual mitochondrial genome conformations.</title>
        <authorList>
            <person name="Mixao V."/>
            <person name="Hegedusova E."/>
            <person name="Saus E."/>
            <person name="Pryszcz L.P."/>
            <person name="Cillingova A."/>
            <person name="Nosek J."/>
            <person name="Gabaldon T."/>
        </authorList>
    </citation>
    <scope>NUCLEOTIDE SEQUENCE [LARGE SCALE GENOMIC DNA]</scope>
    <source>
        <strain evidence="3 4">CBS 10753</strain>
    </source>
</reference>
<dbReference type="GeneID" id="73467990"/>
<dbReference type="PANTHER" id="PTHR30457:SF0">
    <property type="entry name" value="PHOSPHATASE, PUTATIVE (AFU_ORTHOLOGUE AFUA_4G01070)-RELATED"/>
    <property type="match status" value="1"/>
</dbReference>
<proteinExistence type="predicted"/>
<evidence type="ECO:0000256" key="1">
    <source>
        <dbReference type="SAM" id="SignalP"/>
    </source>
</evidence>
<evidence type="ECO:0000313" key="4">
    <source>
        <dbReference type="Proteomes" id="UP000694255"/>
    </source>
</evidence>
<dbReference type="PANTHER" id="PTHR30457">
    <property type="entry name" value="5'-NUCLEOTIDASE SURE"/>
    <property type="match status" value="1"/>
</dbReference>
<feature type="domain" description="Survival protein SurE-like phosphatase/nucleotidase" evidence="2">
    <location>
        <begin position="21"/>
        <end position="266"/>
    </location>
</feature>
<dbReference type="EMBL" id="JAGSYN010000051">
    <property type="protein sequence ID" value="KAG7665133.1"/>
    <property type="molecule type" value="Genomic_DNA"/>
</dbReference>
<dbReference type="OrthoDB" id="4018688at2759"/>
<evidence type="ECO:0000259" key="2">
    <source>
        <dbReference type="Pfam" id="PF01975"/>
    </source>
</evidence>
<dbReference type="InterPro" id="IPR002828">
    <property type="entry name" value="SurE-like_Pase/nucleotidase"/>
</dbReference>